<gene>
    <name evidence="8" type="ORF">B0T17DRAFT_618298</name>
</gene>
<name>A0AA40C205_9PEZI</name>
<organism evidence="8 9">
    <name type="scientific">Bombardia bombarda</name>
    <dbReference type="NCBI Taxonomy" id="252184"/>
    <lineage>
        <taxon>Eukaryota</taxon>
        <taxon>Fungi</taxon>
        <taxon>Dikarya</taxon>
        <taxon>Ascomycota</taxon>
        <taxon>Pezizomycotina</taxon>
        <taxon>Sordariomycetes</taxon>
        <taxon>Sordariomycetidae</taxon>
        <taxon>Sordariales</taxon>
        <taxon>Lasiosphaeriaceae</taxon>
        <taxon>Bombardia</taxon>
    </lineage>
</organism>
<evidence type="ECO:0000313" key="9">
    <source>
        <dbReference type="Proteomes" id="UP001174934"/>
    </source>
</evidence>
<keyword evidence="4 6" id="KW-0472">Membrane</keyword>
<protein>
    <recommendedName>
        <fullName evidence="7">Rhodopsin domain-containing protein</fullName>
    </recommendedName>
</protein>
<dbReference type="InterPro" id="IPR052337">
    <property type="entry name" value="SAT4-like"/>
</dbReference>
<comment type="caution">
    <text evidence="8">The sequence shown here is derived from an EMBL/GenBank/DDBJ whole genome shotgun (WGS) entry which is preliminary data.</text>
</comment>
<feature type="transmembrane region" description="Helical" evidence="6">
    <location>
        <begin position="101"/>
        <end position="124"/>
    </location>
</feature>
<evidence type="ECO:0000256" key="6">
    <source>
        <dbReference type="SAM" id="Phobius"/>
    </source>
</evidence>
<evidence type="ECO:0000313" key="8">
    <source>
        <dbReference type="EMBL" id="KAK0621919.1"/>
    </source>
</evidence>
<feature type="transmembrane region" description="Helical" evidence="6">
    <location>
        <begin position="25"/>
        <end position="46"/>
    </location>
</feature>
<evidence type="ECO:0000256" key="1">
    <source>
        <dbReference type="ARBA" id="ARBA00004141"/>
    </source>
</evidence>
<reference evidence="8" key="1">
    <citation type="submission" date="2023-06" db="EMBL/GenBank/DDBJ databases">
        <title>Genome-scale phylogeny and comparative genomics of the fungal order Sordariales.</title>
        <authorList>
            <consortium name="Lawrence Berkeley National Laboratory"/>
            <person name="Hensen N."/>
            <person name="Bonometti L."/>
            <person name="Westerberg I."/>
            <person name="Brannstrom I.O."/>
            <person name="Guillou S."/>
            <person name="Cros-Aarteil S."/>
            <person name="Calhoun S."/>
            <person name="Haridas S."/>
            <person name="Kuo A."/>
            <person name="Mondo S."/>
            <person name="Pangilinan J."/>
            <person name="Riley R."/>
            <person name="LaButti K."/>
            <person name="Andreopoulos B."/>
            <person name="Lipzen A."/>
            <person name="Chen C."/>
            <person name="Yanf M."/>
            <person name="Daum C."/>
            <person name="Ng V."/>
            <person name="Clum A."/>
            <person name="Steindorff A."/>
            <person name="Ohm R."/>
            <person name="Martin F."/>
            <person name="Silar P."/>
            <person name="Natvig D."/>
            <person name="Lalanne C."/>
            <person name="Gautier V."/>
            <person name="Ament-velasquez S.L."/>
            <person name="Kruys A."/>
            <person name="Hutchinson M.I."/>
            <person name="Powell A.J."/>
            <person name="Barry K."/>
            <person name="Miller A.N."/>
            <person name="Grigoriev I.V."/>
            <person name="Debuchy R."/>
            <person name="Gladieux P."/>
            <person name="Thoren M.H."/>
            <person name="Johannesson H."/>
        </authorList>
    </citation>
    <scope>NUCLEOTIDE SEQUENCE</scope>
    <source>
        <strain evidence="8">SMH3391-2</strain>
    </source>
</reference>
<feature type="transmembrane region" description="Helical" evidence="6">
    <location>
        <begin position="177"/>
        <end position="198"/>
    </location>
</feature>
<proteinExistence type="inferred from homology"/>
<dbReference type="InterPro" id="IPR049326">
    <property type="entry name" value="Rhodopsin_dom_fungi"/>
</dbReference>
<comment type="subcellular location">
    <subcellularLocation>
        <location evidence="1">Membrane</location>
        <topology evidence="1">Multi-pass membrane protein</topology>
    </subcellularLocation>
</comment>
<feature type="transmembrane region" description="Helical" evidence="6">
    <location>
        <begin position="58"/>
        <end position="81"/>
    </location>
</feature>
<dbReference type="EMBL" id="JAULSR010000004">
    <property type="protein sequence ID" value="KAK0621919.1"/>
    <property type="molecule type" value="Genomic_DNA"/>
</dbReference>
<evidence type="ECO:0000256" key="4">
    <source>
        <dbReference type="ARBA" id="ARBA00023136"/>
    </source>
</evidence>
<dbReference type="Pfam" id="PF20684">
    <property type="entry name" value="Fung_rhodopsin"/>
    <property type="match status" value="1"/>
</dbReference>
<feature type="domain" description="Rhodopsin" evidence="7">
    <location>
        <begin position="42"/>
        <end position="199"/>
    </location>
</feature>
<feature type="transmembrane region" description="Helical" evidence="6">
    <location>
        <begin position="131"/>
        <end position="157"/>
    </location>
</feature>
<evidence type="ECO:0000256" key="5">
    <source>
        <dbReference type="ARBA" id="ARBA00038359"/>
    </source>
</evidence>
<dbReference type="PANTHER" id="PTHR33048">
    <property type="entry name" value="PTH11-LIKE INTEGRAL MEMBRANE PROTEIN (AFU_ORTHOLOGUE AFUA_5G11245)"/>
    <property type="match status" value="1"/>
</dbReference>
<evidence type="ECO:0000256" key="3">
    <source>
        <dbReference type="ARBA" id="ARBA00022989"/>
    </source>
</evidence>
<sequence length="200" mass="22530">MDGHQSGATMNEADRYHCPEDYKGVIALLIVFYTVSTIFAVMRFYTRACISKVFGVDDWFMLFAVIFDTLRFVCVVYGYAVDWHWTIGTFSPPDLAWFLSNPAYALSNGLIKLSMGFFILRLVVHPVHRQVAWVSIAITAAATIIFTILNIVIMLPIDAMWQHDKPNSRLVLSQNAMSYVGNTFSAVCILTDLLFSLLPA</sequence>
<evidence type="ECO:0000256" key="2">
    <source>
        <dbReference type="ARBA" id="ARBA00022692"/>
    </source>
</evidence>
<evidence type="ECO:0000259" key="7">
    <source>
        <dbReference type="Pfam" id="PF20684"/>
    </source>
</evidence>
<accession>A0AA40C205</accession>
<dbReference type="GO" id="GO:0016020">
    <property type="term" value="C:membrane"/>
    <property type="evidence" value="ECO:0007669"/>
    <property type="project" value="UniProtKB-SubCell"/>
</dbReference>
<keyword evidence="3 6" id="KW-1133">Transmembrane helix</keyword>
<comment type="similarity">
    <text evidence="5">Belongs to the SAT4 family.</text>
</comment>
<keyword evidence="2 6" id="KW-0812">Transmembrane</keyword>
<dbReference type="Proteomes" id="UP001174934">
    <property type="component" value="Unassembled WGS sequence"/>
</dbReference>
<dbReference type="PANTHER" id="PTHR33048:SF96">
    <property type="entry name" value="INTEGRAL MEMBRANE PROTEIN"/>
    <property type="match status" value="1"/>
</dbReference>
<keyword evidence="9" id="KW-1185">Reference proteome</keyword>
<dbReference type="AlphaFoldDB" id="A0AA40C205"/>